<dbReference type="EMBL" id="FMZP01000027">
    <property type="protein sequence ID" value="SDD51334.1"/>
    <property type="molecule type" value="Genomic_DNA"/>
</dbReference>
<dbReference type="AlphaFoldDB" id="A0A1I0J361"/>
<proteinExistence type="predicted"/>
<reference evidence="4 5" key="2">
    <citation type="submission" date="2016-10" db="EMBL/GenBank/DDBJ databases">
        <authorList>
            <person name="Varghese N."/>
            <person name="Submissions S."/>
        </authorList>
    </citation>
    <scope>NUCLEOTIDE SEQUENCE [LARGE SCALE GENOMIC DNA]</scope>
    <source>
        <strain evidence="2 5">CDM_1</strain>
        <strain evidence="4">CDM_6</strain>
    </source>
</reference>
<protein>
    <submittedName>
        <fullName evidence="3">Uncharacterized protein</fullName>
    </submittedName>
</protein>
<keyword evidence="4" id="KW-1185">Reference proteome</keyword>
<dbReference type="Proteomes" id="UP000324021">
    <property type="component" value="Unassembled WGS sequence"/>
</dbReference>
<sequence length="112" mass="13022">MEHARPRFGTNRSMKNSTPDSIEGIARKRSAVRPNYIVLGEDTDDLSYIYRTFDETIHIVQQFDLRGRSVDGYVKFVRDEVDDRDWAEWHYYTDDENPFKALASTIKTGVSA</sequence>
<evidence type="ECO:0000313" key="2">
    <source>
        <dbReference type="EMBL" id="SDD51334.1"/>
    </source>
</evidence>
<gene>
    <name evidence="3" type="ORF">SAMN04488694_1313</name>
    <name evidence="2" type="ORF">SAMN05192552_102739</name>
</gene>
<dbReference type="Proteomes" id="UP000199320">
    <property type="component" value="Unassembled WGS sequence"/>
</dbReference>
<name>A0A1I0J361_9EURY</name>
<feature type="compositionally biased region" description="Polar residues" evidence="1">
    <location>
        <begin position="10"/>
        <end position="20"/>
    </location>
</feature>
<evidence type="ECO:0000256" key="1">
    <source>
        <dbReference type="SAM" id="MobiDB-lite"/>
    </source>
</evidence>
<dbReference type="EMBL" id="FOIC01000031">
    <property type="protein sequence ID" value="SEU04148.1"/>
    <property type="molecule type" value="Genomic_DNA"/>
</dbReference>
<accession>A0A1I0J361</accession>
<dbReference type="STRING" id="392421.SAMN04488694_1313"/>
<reference evidence="3" key="1">
    <citation type="submission" date="2016-10" db="EMBL/GenBank/DDBJ databases">
        <authorList>
            <person name="de Groot N.N."/>
        </authorList>
    </citation>
    <scope>NUCLEOTIDE SEQUENCE [LARGE SCALE GENOMIC DNA]</scope>
    <source>
        <strain evidence="3">CDM_6</strain>
    </source>
</reference>
<evidence type="ECO:0000313" key="3">
    <source>
        <dbReference type="EMBL" id="SEU04148.1"/>
    </source>
</evidence>
<organism evidence="3 4">
    <name type="scientific">Natrinema hispanicum</name>
    <dbReference type="NCBI Taxonomy" id="392421"/>
    <lineage>
        <taxon>Archaea</taxon>
        <taxon>Methanobacteriati</taxon>
        <taxon>Methanobacteriota</taxon>
        <taxon>Stenosarchaea group</taxon>
        <taxon>Halobacteria</taxon>
        <taxon>Halobacteriales</taxon>
        <taxon>Natrialbaceae</taxon>
        <taxon>Natrinema</taxon>
    </lineage>
</organism>
<evidence type="ECO:0000313" key="5">
    <source>
        <dbReference type="Proteomes" id="UP000324021"/>
    </source>
</evidence>
<evidence type="ECO:0000313" key="4">
    <source>
        <dbReference type="Proteomes" id="UP000199320"/>
    </source>
</evidence>
<feature type="region of interest" description="Disordered" evidence="1">
    <location>
        <begin position="1"/>
        <end position="25"/>
    </location>
</feature>